<gene>
    <name evidence="2" type="ORF">K4G66_16265</name>
</gene>
<keyword evidence="1" id="KW-0472">Membrane</keyword>
<proteinExistence type="predicted"/>
<dbReference type="AlphaFoldDB" id="A0AA49PZN0"/>
<keyword evidence="1" id="KW-1133">Transmembrane helix</keyword>
<accession>A0AA49PZN0</accession>
<reference evidence="2" key="2">
    <citation type="journal article" date="2024" name="Antonie Van Leeuwenhoek">
        <title>Roseihalotalea indica gen. nov., sp. nov., a halophilic Bacteroidetes from mesopelagic Southwest Indian Ocean with higher carbohydrate metabolic potential.</title>
        <authorList>
            <person name="Chen B."/>
            <person name="Zhang M."/>
            <person name="Lin D."/>
            <person name="Ye J."/>
            <person name="Tang K."/>
        </authorList>
    </citation>
    <scope>NUCLEOTIDE SEQUENCE</scope>
    <source>
        <strain evidence="2">TK19036</strain>
    </source>
</reference>
<evidence type="ECO:0000313" key="2">
    <source>
        <dbReference type="EMBL" id="WKN40249.1"/>
    </source>
</evidence>
<evidence type="ECO:0000256" key="1">
    <source>
        <dbReference type="SAM" id="Phobius"/>
    </source>
</evidence>
<name>A0AA49PZN0_9BACT</name>
<protein>
    <submittedName>
        <fullName evidence="2">Uncharacterized protein</fullName>
    </submittedName>
</protein>
<sequence length="285" mass="33551">MIPQRIQALFEFIDFLDNNKKEYIQKYIPICNKHEKIKFEQKKLKPRENYIDKQKYDKLQEEINKDFSVIHSNVYLPVINKLKELRIWSGDQTFSSIWNNNIQAISDFKRNFEAEDVLKVVHFKDKYLRFRNETNSNFLSLQLVFDDLDKILKVLFDFFKDSDKNEFEKFESKIIEVNSLEQAIEGLKNNDKNVQYSIPTKVLLDNSDRRKIPASSVNIKNEIIMGDKIEAKNISNKKGSINVGKKNSIETSNSDLDKKAFKWQKWGIIIAAFLAIITIVLMIII</sequence>
<organism evidence="2">
    <name type="scientific">Roseihalotalea indica</name>
    <dbReference type="NCBI Taxonomy" id="2867963"/>
    <lineage>
        <taxon>Bacteria</taxon>
        <taxon>Pseudomonadati</taxon>
        <taxon>Bacteroidota</taxon>
        <taxon>Cytophagia</taxon>
        <taxon>Cytophagales</taxon>
        <taxon>Catalimonadaceae</taxon>
        <taxon>Roseihalotalea</taxon>
    </lineage>
</organism>
<reference evidence="2" key="1">
    <citation type="journal article" date="2023" name="Comput. Struct. Biotechnol. J.">
        <title>Discovery of a novel marine Bacteroidetes with a rich repertoire of carbohydrate-active enzymes.</title>
        <authorList>
            <person name="Chen B."/>
            <person name="Liu G."/>
            <person name="Chen Q."/>
            <person name="Wang H."/>
            <person name="Liu L."/>
            <person name="Tang K."/>
        </authorList>
    </citation>
    <scope>NUCLEOTIDE SEQUENCE</scope>
    <source>
        <strain evidence="2">TK19036</strain>
    </source>
</reference>
<feature type="transmembrane region" description="Helical" evidence="1">
    <location>
        <begin position="266"/>
        <end position="284"/>
    </location>
</feature>
<dbReference type="EMBL" id="CP120682">
    <property type="protein sequence ID" value="WKN40249.1"/>
    <property type="molecule type" value="Genomic_DNA"/>
</dbReference>
<keyword evidence="1" id="KW-0812">Transmembrane</keyword>